<feature type="domain" description="Nucleotidyl transferase" evidence="3">
    <location>
        <begin position="6"/>
        <end position="65"/>
    </location>
</feature>
<dbReference type="SUPFAM" id="SSF53448">
    <property type="entry name" value="Nucleotide-diphospho-sugar transferases"/>
    <property type="match status" value="1"/>
</dbReference>
<gene>
    <name evidence="4" type="ORF">GN277_15780</name>
</gene>
<keyword evidence="2" id="KW-0548">Nucleotidyltransferase</keyword>
<dbReference type="PANTHER" id="PTHR43584">
    <property type="entry name" value="NUCLEOTIDYL TRANSFERASE"/>
    <property type="match status" value="1"/>
</dbReference>
<evidence type="ECO:0000313" key="5">
    <source>
        <dbReference type="Proteomes" id="UP000460412"/>
    </source>
</evidence>
<dbReference type="EMBL" id="WUQX01000001">
    <property type="protein sequence ID" value="MXP76791.1"/>
    <property type="molecule type" value="Genomic_DNA"/>
</dbReference>
<dbReference type="GO" id="GO:0016779">
    <property type="term" value="F:nucleotidyltransferase activity"/>
    <property type="evidence" value="ECO:0007669"/>
    <property type="project" value="UniProtKB-KW"/>
</dbReference>
<dbReference type="InterPro" id="IPR050065">
    <property type="entry name" value="GlmU-like"/>
</dbReference>
<accession>A0A7X3MI19</accession>
<dbReference type="Pfam" id="PF00483">
    <property type="entry name" value="NTP_transferase"/>
    <property type="match status" value="1"/>
</dbReference>
<dbReference type="RefSeq" id="WP_159751845.1">
    <property type="nucleotide sequence ID" value="NZ_CASSPE010000131.1"/>
</dbReference>
<dbReference type="InterPro" id="IPR005835">
    <property type="entry name" value="NTP_transferase_dom"/>
</dbReference>
<dbReference type="CDD" id="cd02523">
    <property type="entry name" value="PC_cytidylyltransferase"/>
    <property type="match status" value="1"/>
</dbReference>
<sequence>MEYVNKAIVMAAGIGKRMHPLTLETPKPLIPVNGVRMIDTVIQGLIQNRIREIYVVVGYQKEKFRVLKEAYPEVNLIENPYYFSCNNISSLYAARDYLENAMILDGDQMIYNKDILCPQFERSGYNAVWTNEPTDEWLMTVENGVVVNCSRTGGKRGWQLYSISRWSAKDGRRLKRHLEIEFEEKMNRQIYWDDVAMFCYPKEYQLGIYEMGRNDVTEIDNLKELAAIDREYLKYMISQRQSKIPEDREASTI</sequence>
<dbReference type="PANTHER" id="PTHR43584:SF5">
    <property type="entry name" value="PROTEIN LICC"/>
    <property type="match status" value="1"/>
</dbReference>
<organism evidence="4 5">
    <name type="scientific">Sporofaciens musculi</name>
    <dbReference type="NCBI Taxonomy" id="2681861"/>
    <lineage>
        <taxon>Bacteria</taxon>
        <taxon>Bacillati</taxon>
        <taxon>Bacillota</taxon>
        <taxon>Clostridia</taxon>
        <taxon>Lachnospirales</taxon>
        <taxon>Lachnospiraceae</taxon>
        <taxon>Sporofaciens</taxon>
    </lineage>
</organism>
<dbReference type="AlphaFoldDB" id="A0A7X3MI19"/>
<evidence type="ECO:0000256" key="1">
    <source>
        <dbReference type="ARBA" id="ARBA00022679"/>
    </source>
</evidence>
<reference evidence="4 5" key="1">
    <citation type="submission" date="2019-12" db="EMBL/GenBank/DDBJ databases">
        <title>Sporaefaciens musculi gen. nov., sp. nov., a novel bacterium isolated from the caecum of an obese mouse.</title>
        <authorList>
            <person name="Rasmussen T.S."/>
            <person name="Streidl T."/>
            <person name="Hitch T.C.A."/>
            <person name="Wortmann E."/>
            <person name="Deptula P."/>
            <person name="Hansen M."/>
            <person name="Nielsen D.S."/>
            <person name="Clavel T."/>
            <person name="Vogensen F.K."/>
        </authorList>
    </citation>
    <scope>NUCLEOTIDE SEQUENCE [LARGE SCALE GENOMIC DNA]</scope>
    <source>
        <strain evidence="4 5">WCA-9-b2</strain>
    </source>
</reference>
<name>A0A7X3MI19_9FIRM</name>
<dbReference type="Proteomes" id="UP000460412">
    <property type="component" value="Unassembled WGS sequence"/>
</dbReference>
<dbReference type="InterPro" id="IPR029044">
    <property type="entry name" value="Nucleotide-diphossugar_trans"/>
</dbReference>
<keyword evidence="5" id="KW-1185">Reference proteome</keyword>
<protein>
    <submittedName>
        <fullName evidence="4">NTP transferase domain-containing protein</fullName>
    </submittedName>
</protein>
<comment type="caution">
    <text evidence="4">The sequence shown here is derived from an EMBL/GenBank/DDBJ whole genome shotgun (WGS) entry which is preliminary data.</text>
</comment>
<proteinExistence type="predicted"/>
<evidence type="ECO:0000256" key="2">
    <source>
        <dbReference type="ARBA" id="ARBA00022695"/>
    </source>
</evidence>
<evidence type="ECO:0000259" key="3">
    <source>
        <dbReference type="Pfam" id="PF00483"/>
    </source>
</evidence>
<dbReference type="Gene3D" id="3.90.550.10">
    <property type="entry name" value="Spore Coat Polysaccharide Biosynthesis Protein SpsA, Chain A"/>
    <property type="match status" value="1"/>
</dbReference>
<keyword evidence="1 4" id="KW-0808">Transferase</keyword>
<evidence type="ECO:0000313" key="4">
    <source>
        <dbReference type="EMBL" id="MXP76791.1"/>
    </source>
</evidence>